<evidence type="ECO:0000256" key="2">
    <source>
        <dbReference type="ARBA" id="ARBA00004651"/>
    </source>
</evidence>
<evidence type="ECO:0000313" key="20">
    <source>
        <dbReference type="Proteomes" id="UP001219933"/>
    </source>
</evidence>
<feature type="region of interest" description="Disordered" evidence="17">
    <location>
        <begin position="69"/>
        <end position="92"/>
    </location>
</feature>
<dbReference type="EMBL" id="CP119877">
    <property type="protein sequence ID" value="WFD33692.1"/>
    <property type="molecule type" value="Genomic_DNA"/>
</dbReference>
<dbReference type="PANTHER" id="PTHR45792">
    <property type="entry name" value="DIACYLGLYCEROL LIPASE HOMOLOG-RELATED"/>
    <property type="match status" value="1"/>
</dbReference>
<evidence type="ECO:0000259" key="18">
    <source>
        <dbReference type="Pfam" id="PF01764"/>
    </source>
</evidence>
<evidence type="ECO:0000256" key="13">
    <source>
        <dbReference type="ARBA" id="ARBA00024531"/>
    </source>
</evidence>
<dbReference type="PANTHER" id="PTHR45792:SF8">
    <property type="entry name" value="DIACYLGLYCEROL LIPASE-ALPHA"/>
    <property type="match status" value="1"/>
</dbReference>
<feature type="compositionally biased region" description="Polar residues" evidence="17">
    <location>
        <begin position="410"/>
        <end position="427"/>
    </location>
</feature>
<evidence type="ECO:0000256" key="16">
    <source>
        <dbReference type="ARBA" id="ARBA00048461"/>
    </source>
</evidence>
<proteinExistence type="predicted"/>
<keyword evidence="20" id="KW-1185">Reference proteome</keyword>
<evidence type="ECO:0000256" key="9">
    <source>
        <dbReference type="ARBA" id="ARBA00022963"/>
    </source>
</evidence>
<dbReference type="Pfam" id="PF01764">
    <property type="entry name" value="Lipase_3"/>
    <property type="match status" value="1"/>
</dbReference>
<dbReference type="GO" id="GO:0046340">
    <property type="term" value="P:diacylglycerol catabolic process"/>
    <property type="evidence" value="ECO:0007669"/>
    <property type="project" value="TreeGrafter"/>
</dbReference>
<keyword evidence="10" id="KW-1133">Transmembrane helix</keyword>
<keyword evidence="11" id="KW-0443">Lipid metabolism</keyword>
<feature type="compositionally biased region" description="Basic and acidic residues" evidence="17">
    <location>
        <begin position="347"/>
        <end position="356"/>
    </location>
</feature>
<keyword evidence="6" id="KW-0479">Metal-binding</keyword>
<feature type="region of interest" description="Disordered" evidence="17">
    <location>
        <begin position="386"/>
        <end position="444"/>
    </location>
</feature>
<organism evidence="19 20">
    <name type="scientific">Malassezia cuniculi</name>
    <dbReference type="NCBI Taxonomy" id="948313"/>
    <lineage>
        <taxon>Eukaryota</taxon>
        <taxon>Fungi</taxon>
        <taxon>Dikarya</taxon>
        <taxon>Basidiomycota</taxon>
        <taxon>Ustilaginomycotina</taxon>
        <taxon>Malasseziomycetes</taxon>
        <taxon>Malasseziales</taxon>
        <taxon>Malasseziaceae</taxon>
        <taxon>Malassezia</taxon>
    </lineage>
</organism>
<dbReference type="SUPFAM" id="SSF53474">
    <property type="entry name" value="alpha/beta-Hydrolases"/>
    <property type="match status" value="1"/>
</dbReference>
<feature type="region of interest" description="Disordered" evidence="17">
    <location>
        <begin position="305"/>
        <end position="369"/>
    </location>
</feature>
<feature type="compositionally biased region" description="Basic and acidic residues" evidence="17">
    <location>
        <begin position="475"/>
        <end position="487"/>
    </location>
</feature>
<protein>
    <recommendedName>
        <fullName evidence="14">sn-1-specific diacylglycerol lipase</fullName>
        <ecNumber evidence="14">3.1.1.116</ecNumber>
    </recommendedName>
</protein>
<evidence type="ECO:0000256" key="11">
    <source>
        <dbReference type="ARBA" id="ARBA00023098"/>
    </source>
</evidence>
<dbReference type="GO" id="GO:0016298">
    <property type="term" value="F:lipase activity"/>
    <property type="evidence" value="ECO:0007669"/>
    <property type="project" value="TreeGrafter"/>
</dbReference>
<name>A0AAF0ES09_9BASI</name>
<feature type="compositionally biased region" description="Polar residues" evidence="17">
    <location>
        <begin position="311"/>
        <end position="322"/>
    </location>
</feature>
<gene>
    <name evidence="19" type="ORF">MCUN1_000505</name>
</gene>
<dbReference type="InterPro" id="IPR002921">
    <property type="entry name" value="Fungal_lipase-type"/>
</dbReference>
<evidence type="ECO:0000256" key="5">
    <source>
        <dbReference type="ARBA" id="ARBA00022692"/>
    </source>
</evidence>
<comment type="catalytic activity">
    <reaction evidence="15">
        <text>a diacylglycerol + H2O = a monoacylglycerol + a fatty acid + H(+)</text>
        <dbReference type="Rhea" id="RHEA:32731"/>
        <dbReference type="ChEBI" id="CHEBI:15377"/>
        <dbReference type="ChEBI" id="CHEBI:15378"/>
        <dbReference type="ChEBI" id="CHEBI:17408"/>
        <dbReference type="ChEBI" id="CHEBI:18035"/>
        <dbReference type="ChEBI" id="CHEBI:28868"/>
    </reaction>
</comment>
<evidence type="ECO:0000256" key="17">
    <source>
        <dbReference type="SAM" id="MobiDB-lite"/>
    </source>
</evidence>
<comment type="subcellular location">
    <subcellularLocation>
        <location evidence="2">Cell membrane</location>
        <topology evidence="2">Multi-pass membrane protein</topology>
    </subcellularLocation>
</comment>
<feature type="domain" description="Fungal lipase-type" evidence="18">
    <location>
        <begin position="761"/>
        <end position="928"/>
    </location>
</feature>
<evidence type="ECO:0000256" key="1">
    <source>
        <dbReference type="ARBA" id="ARBA00001913"/>
    </source>
</evidence>
<evidence type="ECO:0000256" key="10">
    <source>
        <dbReference type="ARBA" id="ARBA00022989"/>
    </source>
</evidence>
<comment type="catalytic activity">
    <reaction evidence="16">
        <text>a monoacylglycerol + H2O = glycerol + a fatty acid + H(+)</text>
        <dbReference type="Rhea" id="RHEA:15245"/>
        <dbReference type="ChEBI" id="CHEBI:15377"/>
        <dbReference type="ChEBI" id="CHEBI:15378"/>
        <dbReference type="ChEBI" id="CHEBI:17408"/>
        <dbReference type="ChEBI" id="CHEBI:17754"/>
        <dbReference type="ChEBI" id="CHEBI:28868"/>
    </reaction>
</comment>
<feature type="compositionally biased region" description="Polar residues" evidence="17">
    <location>
        <begin position="162"/>
        <end position="172"/>
    </location>
</feature>
<feature type="region of interest" description="Disordered" evidence="17">
    <location>
        <begin position="465"/>
        <end position="489"/>
    </location>
</feature>
<reference evidence="19" key="1">
    <citation type="submission" date="2023-03" db="EMBL/GenBank/DDBJ databases">
        <title>Mating type loci evolution in Malassezia.</title>
        <authorList>
            <person name="Coelho M.A."/>
        </authorList>
    </citation>
    <scope>NUCLEOTIDE SEQUENCE</scope>
    <source>
        <strain evidence="19">CBS 11721</strain>
    </source>
</reference>
<evidence type="ECO:0000256" key="7">
    <source>
        <dbReference type="ARBA" id="ARBA00022801"/>
    </source>
</evidence>
<evidence type="ECO:0000256" key="3">
    <source>
        <dbReference type="ARBA" id="ARBA00022475"/>
    </source>
</evidence>
<keyword evidence="9" id="KW-0442">Lipid degradation</keyword>
<keyword evidence="5" id="KW-0812">Transmembrane</keyword>
<keyword evidence="7" id="KW-0378">Hydrolase</keyword>
<keyword evidence="12" id="KW-0472">Membrane</keyword>
<sequence>MSDDPATGKLGDELPETLEKYVSVSAVMTRTGEIRYLHEGADSGLRSRKVPLRRMSDLVLKDEPLLGVDGKRSMSEHNTPMLGPLEAPTPSRQRAMHTGSAIEAISALLLQRNGAGRLDELSLRKSSSSTTPSLSLPLWIHTLGARRLIIYVVEATRKFFSSTSPKVQSAESSGARRREGLAWGETEDHETPPTPVAMPGAFAHDESDTLLLPPPLLDESSDPRSFEGILGVRRMRERQLRQQYIDQLKERNRPTYRRGALTAISNFVKAAKASEARKKPKLRRRRSTGISGNLFDMRYFRDNRGAGVQPQRRSTAPNSPGRKQSLPDECMARFDPSKENLSVLGEPRGRDTRETTSEGPRAMSDEGPGRATVADFALEGDFMLEAPSTRSSTGDAMQEPIPPSPPKPTEQAQQLVQEKIQAHTQAQVEGHGALHRKSPSESGTVRLTPLAMLNDFNSNITPQLEAQAPAPQPKSELESESEKKDEPPTTTLGAAWIGISVLFVTVAAIPDFAVFIMAHIIDFSFELYSGVANTLWFIRWTWMNLTGRTVLGRCIIEAYVLVQGEWAYVAKEDHEGRHERNKSLSFRRRRGLSAIQVIRGMLELICLQSVTREKFERENAGLELLTDWRDETNDTDDNDDDTDIYITNHSNDIVELSRSGKGSSDSRPYGMWNDEGPSFVRNLKWASRLAVSAYGLQVLIVDLPPVFTPSGRKFPQQTFAHLSRLDAIDVLHAEIQTMDDEEVYSPTFYIVRDMVRQVVCVAVRGTQSFADVIVDLDMLSEDVTDSLPEWSGIPRKNPHGELVYHAGIWRAAKALVAPGSTLAIKLKEALEEHPGFGLVFVGHSLGGAIASAAAILLSEYHLELEGSDPRRGVWRTHGNDGLPKGRRIRAITFANPSIVSEPLAKRISYGVVPLVTTLIFRHDILPRFGHGQVRELRRLLGALTRVRRRREMASTTVSKDPSHMEEKEDAVVHILSRFWDWRSICRTEKPDAVMLDRKRRIEDQFWRLRCEVEDDLFSSAKWRFDNAEELRMKTTVPEVHGAPLHKRTTRRQRLDAATLFSEAAQGGPLIPPGEVYWLSHGEIYRVRSPLAFFSVPDFQPNMFADHFPAAYEEAVLGLGTKK</sequence>
<evidence type="ECO:0000256" key="15">
    <source>
        <dbReference type="ARBA" id="ARBA00047591"/>
    </source>
</evidence>
<evidence type="ECO:0000256" key="6">
    <source>
        <dbReference type="ARBA" id="ARBA00022723"/>
    </source>
</evidence>
<evidence type="ECO:0000313" key="19">
    <source>
        <dbReference type="EMBL" id="WFD33692.1"/>
    </source>
</evidence>
<dbReference type="GO" id="GO:0005886">
    <property type="term" value="C:plasma membrane"/>
    <property type="evidence" value="ECO:0007669"/>
    <property type="project" value="UniProtKB-SubCell"/>
</dbReference>
<dbReference type="Gene3D" id="3.40.50.1820">
    <property type="entry name" value="alpha/beta hydrolase"/>
    <property type="match status" value="1"/>
</dbReference>
<dbReference type="GO" id="GO:0019369">
    <property type="term" value="P:arachidonate metabolic process"/>
    <property type="evidence" value="ECO:0007669"/>
    <property type="project" value="TreeGrafter"/>
</dbReference>
<dbReference type="EC" id="3.1.1.116" evidence="14"/>
<accession>A0AAF0ES09</accession>
<evidence type="ECO:0000256" key="12">
    <source>
        <dbReference type="ARBA" id="ARBA00023136"/>
    </source>
</evidence>
<comment type="cofactor">
    <cofactor evidence="1">
        <name>Ca(2+)</name>
        <dbReference type="ChEBI" id="CHEBI:29108"/>
    </cofactor>
</comment>
<keyword evidence="8" id="KW-0106">Calcium</keyword>
<evidence type="ECO:0000256" key="4">
    <source>
        <dbReference type="ARBA" id="ARBA00022553"/>
    </source>
</evidence>
<evidence type="ECO:0000256" key="8">
    <source>
        <dbReference type="ARBA" id="ARBA00022837"/>
    </source>
</evidence>
<dbReference type="AlphaFoldDB" id="A0AAF0ES09"/>
<dbReference type="GO" id="GO:0046872">
    <property type="term" value="F:metal ion binding"/>
    <property type="evidence" value="ECO:0007669"/>
    <property type="project" value="UniProtKB-KW"/>
</dbReference>
<dbReference type="Proteomes" id="UP001219933">
    <property type="component" value="Chromosome 1"/>
</dbReference>
<keyword evidence="3" id="KW-1003">Cell membrane</keyword>
<dbReference type="InterPro" id="IPR052214">
    <property type="entry name" value="DAG_Lipase-Related"/>
</dbReference>
<dbReference type="InterPro" id="IPR029058">
    <property type="entry name" value="AB_hydrolase_fold"/>
</dbReference>
<keyword evidence="4" id="KW-0597">Phosphoprotein</keyword>
<comment type="catalytic activity">
    <reaction evidence="13">
        <text>a 1,2-diacyl-sn-glycerol + H2O = a 2-acylglycerol + a fatty acid + H(+)</text>
        <dbReference type="Rhea" id="RHEA:33275"/>
        <dbReference type="ChEBI" id="CHEBI:15377"/>
        <dbReference type="ChEBI" id="CHEBI:15378"/>
        <dbReference type="ChEBI" id="CHEBI:17389"/>
        <dbReference type="ChEBI" id="CHEBI:17815"/>
        <dbReference type="ChEBI" id="CHEBI:28868"/>
        <dbReference type="EC" id="3.1.1.116"/>
    </reaction>
    <physiologicalReaction direction="left-to-right" evidence="13">
        <dbReference type="Rhea" id="RHEA:33276"/>
    </physiologicalReaction>
</comment>
<evidence type="ECO:0000256" key="14">
    <source>
        <dbReference type="ARBA" id="ARBA00026104"/>
    </source>
</evidence>
<feature type="region of interest" description="Disordered" evidence="17">
    <location>
        <begin position="162"/>
        <end position="201"/>
    </location>
</feature>